<name>A0A0R0BWJ6_9GAMM</name>
<comment type="caution">
    <text evidence="2">The sequence shown here is derived from an EMBL/GenBank/DDBJ whole genome shotgun (WGS) entry which is preliminary data.</text>
</comment>
<proteinExistence type="predicted"/>
<evidence type="ECO:0000256" key="1">
    <source>
        <dbReference type="SAM" id="SignalP"/>
    </source>
</evidence>
<feature type="chain" id="PRO_5006393129" evidence="1">
    <location>
        <begin position="22"/>
        <end position="125"/>
    </location>
</feature>
<reference evidence="2 3" key="1">
    <citation type="submission" date="2015-05" db="EMBL/GenBank/DDBJ databases">
        <title>Genome sequencing and analysis of members of genus Stenotrophomonas.</title>
        <authorList>
            <person name="Patil P.P."/>
            <person name="Midha S."/>
            <person name="Patil P.B."/>
        </authorList>
    </citation>
    <scope>NUCLEOTIDE SEQUENCE [LARGE SCALE GENOMIC DNA]</scope>
    <source>
        <strain evidence="2 3">DSM 18929</strain>
    </source>
</reference>
<organism evidence="2 3">
    <name type="scientific">Stenotrophomonas humi</name>
    <dbReference type="NCBI Taxonomy" id="405444"/>
    <lineage>
        <taxon>Bacteria</taxon>
        <taxon>Pseudomonadati</taxon>
        <taxon>Pseudomonadota</taxon>
        <taxon>Gammaproteobacteria</taxon>
        <taxon>Lysobacterales</taxon>
        <taxon>Lysobacteraceae</taxon>
        <taxon>Stenotrophomonas</taxon>
    </lineage>
</organism>
<evidence type="ECO:0000313" key="3">
    <source>
        <dbReference type="Proteomes" id="UP000050864"/>
    </source>
</evidence>
<sequence>MHRLAALVVAALGLSPLLAAAQAATKSSFILCTLTDTGRTPAQVWASPVFEFVAPVHDMELLNRLAGEFHRHVAGFGGAGDKSCVALATRAEADVFREEQRALWDKRMYFIKVGNWHDVAWTPSP</sequence>
<dbReference type="AlphaFoldDB" id="A0A0R0BWJ6"/>
<keyword evidence="1" id="KW-0732">Signal</keyword>
<dbReference type="Proteomes" id="UP000050864">
    <property type="component" value="Unassembled WGS sequence"/>
</dbReference>
<feature type="non-terminal residue" evidence="2">
    <location>
        <position position="125"/>
    </location>
</feature>
<accession>A0A0R0BWJ6</accession>
<feature type="signal peptide" evidence="1">
    <location>
        <begin position="1"/>
        <end position="21"/>
    </location>
</feature>
<gene>
    <name evidence="2" type="ORF">ABB26_18160</name>
</gene>
<protein>
    <submittedName>
        <fullName evidence="2">Uncharacterized protein</fullName>
    </submittedName>
</protein>
<keyword evidence="3" id="KW-1185">Reference proteome</keyword>
<dbReference type="RefSeq" id="WP_152982745.1">
    <property type="nucleotide sequence ID" value="NZ_LDJI01000053.1"/>
</dbReference>
<evidence type="ECO:0000313" key="2">
    <source>
        <dbReference type="EMBL" id="KRG61685.1"/>
    </source>
</evidence>
<dbReference type="EMBL" id="LDJI01000053">
    <property type="protein sequence ID" value="KRG61685.1"/>
    <property type="molecule type" value="Genomic_DNA"/>
</dbReference>
<dbReference type="OrthoDB" id="6013820at2"/>